<dbReference type="Pfam" id="PF00816">
    <property type="entry name" value="Histone_HNS"/>
    <property type="match status" value="1"/>
</dbReference>
<dbReference type="PANTHER" id="PTHR38097">
    <property type="match status" value="1"/>
</dbReference>
<dbReference type="GO" id="GO:0003681">
    <property type="term" value="F:bent DNA binding"/>
    <property type="evidence" value="ECO:0007669"/>
    <property type="project" value="TreeGrafter"/>
</dbReference>
<dbReference type="Proteomes" id="UP000886939">
    <property type="component" value="Unassembled WGS sequence"/>
</dbReference>
<dbReference type="Gene3D" id="4.10.430.10">
    <property type="entry name" value="Histone-like protein H-NS, C-terminal domain"/>
    <property type="match status" value="1"/>
</dbReference>
<evidence type="ECO:0000313" key="10">
    <source>
        <dbReference type="EMBL" id="GJA43489.1"/>
    </source>
</evidence>
<sequence length="136" mass="15175">MNDFLKTLMNIRSLRAVLRELSYEQLVEAKDKFDEIYAEREQQESKLREESAERLQKLAEFTELLKQAGIDPSELVGTAAPAKADGSANKAKRAPRPAKYKYTEGGQEKTWTGQGRMPKAIADAVAAGKALDDFLI</sequence>
<organism evidence="11 12">
    <name type="scientific">Aeromonas caviae</name>
    <name type="common">Aeromonas punctata</name>
    <dbReference type="NCBI Taxonomy" id="648"/>
    <lineage>
        <taxon>Bacteria</taxon>
        <taxon>Pseudomonadati</taxon>
        <taxon>Pseudomonadota</taxon>
        <taxon>Gammaproteobacteria</taxon>
        <taxon>Aeromonadales</taxon>
        <taxon>Aeromonadaceae</taxon>
        <taxon>Aeromonas</taxon>
    </lineage>
</organism>
<dbReference type="GO" id="GO:0001217">
    <property type="term" value="F:DNA-binding transcription repressor activity"/>
    <property type="evidence" value="ECO:0007669"/>
    <property type="project" value="TreeGrafter"/>
</dbReference>
<comment type="similarity">
    <text evidence="2 5">Belongs to the histone-like protein H-NS family.</text>
</comment>
<evidence type="ECO:0000256" key="2">
    <source>
        <dbReference type="ARBA" id="ARBA00010610"/>
    </source>
</evidence>
<dbReference type="SMART" id="SM00528">
    <property type="entry name" value="HNS"/>
    <property type="match status" value="1"/>
</dbReference>
<keyword evidence="7" id="KW-0175">Coiled coil</keyword>
<keyword evidence="4 5" id="KW-0238">DNA-binding</keyword>
<evidence type="ECO:0000313" key="12">
    <source>
        <dbReference type="Proteomes" id="UP001161704"/>
    </source>
</evidence>
<reference evidence="10" key="1">
    <citation type="submission" date="2021-07" db="EMBL/GenBank/DDBJ databases">
        <title>Draft genome sequence of carbapenem-resistant Aeromonas spp. in Japan.</title>
        <authorList>
            <person name="Maehana S."/>
            <person name="Suzuki M."/>
            <person name="Kitasato H."/>
        </authorList>
    </citation>
    <scope>NUCLEOTIDE SEQUENCE</scope>
    <source>
        <strain evidence="10">KAM343</strain>
    </source>
</reference>
<dbReference type="Proteomes" id="UP001161704">
    <property type="component" value="Unassembled WGS sequence"/>
</dbReference>
<feature type="region of interest" description="Disordered" evidence="8">
    <location>
        <begin position="79"/>
        <end position="115"/>
    </location>
</feature>
<dbReference type="RefSeq" id="WP_005303890.1">
    <property type="nucleotide sequence ID" value="NZ_AP022110.1"/>
</dbReference>
<dbReference type="EMBL" id="BPNI01000179">
    <property type="protein sequence ID" value="GJA43489.1"/>
    <property type="molecule type" value="Genomic_DNA"/>
</dbReference>
<evidence type="ECO:0000259" key="9">
    <source>
        <dbReference type="SMART" id="SM00528"/>
    </source>
</evidence>
<dbReference type="AlphaFoldDB" id="A0A443VWI0"/>
<comment type="subcellular location">
    <subcellularLocation>
        <location evidence="1">Cytoplasm</location>
        <location evidence="1">Nucleoid</location>
    </subcellularLocation>
</comment>
<dbReference type="GO" id="GO:0046983">
    <property type="term" value="F:protein dimerization activity"/>
    <property type="evidence" value="ECO:0007669"/>
    <property type="project" value="InterPro"/>
</dbReference>
<dbReference type="GO" id="GO:0032993">
    <property type="term" value="C:protein-DNA complex"/>
    <property type="evidence" value="ECO:0007669"/>
    <property type="project" value="TreeGrafter"/>
</dbReference>
<name>A0A443VWI0_AERCA</name>
<feature type="domain" description="DNA-binding protein H-NS-like C-terminal" evidence="9">
    <location>
        <begin position="90"/>
        <end position="136"/>
    </location>
</feature>
<comment type="caution">
    <text evidence="11">The sequence shown here is derived from an EMBL/GenBank/DDBJ whole genome shotgun (WGS) entry which is preliminary data.</text>
</comment>
<dbReference type="InterPro" id="IPR054180">
    <property type="entry name" value="H-NS-like_N"/>
</dbReference>
<accession>A0A443VWI0</accession>
<feature type="compositionally biased region" description="Basic residues" evidence="8">
    <location>
        <begin position="90"/>
        <end position="99"/>
    </location>
</feature>
<evidence type="ECO:0000256" key="4">
    <source>
        <dbReference type="ARBA" id="ARBA00023125"/>
    </source>
</evidence>
<evidence type="ECO:0000256" key="7">
    <source>
        <dbReference type="SAM" id="Coils"/>
    </source>
</evidence>
<dbReference type="GO" id="GO:0005829">
    <property type="term" value="C:cytosol"/>
    <property type="evidence" value="ECO:0007669"/>
    <property type="project" value="TreeGrafter"/>
</dbReference>
<protein>
    <recommendedName>
        <fullName evidence="5">DNA-binding protein</fullName>
    </recommendedName>
</protein>
<evidence type="ECO:0000256" key="1">
    <source>
        <dbReference type="ARBA" id="ARBA00004453"/>
    </source>
</evidence>
<dbReference type="GO" id="GO:0000976">
    <property type="term" value="F:transcription cis-regulatory region binding"/>
    <property type="evidence" value="ECO:0007669"/>
    <property type="project" value="TreeGrafter"/>
</dbReference>
<evidence type="ECO:0000256" key="8">
    <source>
        <dbReference type="SAM" id="MobiDB-lite"/>
    </source>
</evidence>
<dbReference type="PIRSF" id="PIRSF002096">
    <property type="entry name" value="HnS"/>
    <property type="match status" value="1"/>
</dbReference>
<dbReference type="Gene3D" id="1.10.287.1050">
    <property type="entry name" value="H-NS histone-like proteins"/>
    <property type="match status" value="1"/>
</dbReference>
<dbReference type="InterPro" id="IPR037150">
    <property type="entry name" value="H-NS_C_dom_sf"/>
</dbReference>
<evidence type="ECO:0000256" key="3">
    <source>
        <dbReference type="ARBA" id="ARBA00022490"/>
    </source>
</evidence>
<evidence type="ECO:0000256" key="6">
    <source>
        <dbReference type="PIRSR" id="PIRSR002096-1"/>
    </source>
</evidence>
<dbReference type="InterPro" id="IPR027454">
    <property type="entry name" value="Histone_HNS_N"/>
</dbReference>
<proteinExistence type="inferred from homology"/>
<evidence type="ECO:0000313" key="11">
    <source>
        <dbReference type="EMBL" id="MDH1507614.1"/>
    </source>
</evidence>
<dbReference type="GO" id="GO:0003680">
    <property type="term" value="F:minor groove of adenine-thymine-rich DNA binding"/>
    <property type="evidence" value="ECO:0007669"/>
    <property type="project" value="TreeGrafter"/>
</dbReference>
<gene>
    <name evidence="10" type="ORF">KAM343_42850</name>
    <name evidence="11" type="ORF">N5I20_21460</name>
</gene>
<dbReference type="GO" id="GO:0009295">
    <property type="term" value="C:nucleoid"/>
    <property type="evidence" value="ECO:0007669"/>
    <property type="project" value="UniProtKB-SubCell"/>
</dbReference>
<reference evidence="11" key="2">
    <citation type="submission" date="2022-09" db="EMBL/GenBank/DDBJ databases">
        <title>Intensive care unit water sources are persistently colonized with multi-drug resistant bacteria and are the site of extensive horizontal gene transfer of antibiotic resistance genes.</title>
        <authorList>
            <person name="Diorio-Toth L."/>
        </authorList>
    </citation>
    <scope>NUCLEOTIDE SEQUENCE</scope>
    <source>
        <strain evidence="11">GD03710</strain>
    </source>
</reference>
<dbReference type="InterPro" id="IPR027444">
    <property type="entry name" value="H-NS_C_dom"/>
</dbReference>
<dbReference type="SUPFAM" id="SSF81273">
    <property type="entry name" value="H-NS histone-like proteins"/>
    <property type="match status" value="2"/>
</dbReference>
<feature type="DNA-binding region" evidence="6">
    <location>
        <begin position="114"/>
        <end position="119"/>
    </location>
</feature>
<dbReference type="PANTHER" id="PTHR38097:SF2">
    <property type="entry name" value="DNA-BINDING PROTEIN STPA"/>
    <property type="match status" value="1"/>
</dbReference>
<dbReference type="Pfam" id="PF22470">
    <property type="entry name" value="Histone_HNS_N"/>
    <property type="match status" value="1"/>
</dbReference>
<evidence type="ECO:0000256" key="5">
    <source>
        <dbReference type="PIRNR" id="PIRNR002096"/>
    </source>
</evidence>
<dbReference type="InterPro" id="IPR001801">
    <property type="entry name" value="Histone_HNS"/>
</dbReference>
<feature type="coiled-coil region" evidence="7">
    <location>
        <begin position="26"/>
        <end position="53"/>
    </location>
</feature>
<dbReference type="EMBL" id="JAOCIZ010000138">
    <property type="protein sequence ID" value="MDH1507614.1"/>
    <property type="molecule type" value="Genomic_DNA"/>
</dbReference>
<dbReference type="GO" id="GO:0030527">
    <property type="term" value="F:structural constituent of chromatin"/>
    <property type="evidence" value="ECO:0007669"/>
    <property type="project" value="InterPro"/>
</dbReference>
<keyword evidence="3" id="KW-0963">Cytoplasm</keyword>